<evidence type="ECO:0000256" key="1">
    <source>
        <dbReference type="SAM" id="SignalP"/>
    </source>
</evidence>
<accession>A0A6N2BQ56</accession>
<protein>
    <submittedName>
        <fullName evidence="2">Uncharacterized protein</fullName>
    </submittedName>
</protein>
<feature type="chain" id="PRO_5026836883" evidence="1">
    <location>
        <begin position="25"/>
        <end position="94"/>
    </location>
</feature>
<gene>
    <name evidence="2" type="ORF">EJD97_008091</name>
</gene>
<keyword evidence="1" id="KW-0732">Signal</keyword>
<dbReference type="PANTHER" id="PTHR35022:SF29">
    <property type="entry name" value="EXTENSIN-LIKE"/>
    <property type="match status" value="1"/>
</dbReference>
<name>A0A6N2BQ56_SOLCI</name>
<comment type="caution">
    <text evidence="2">The sequence shown here is derived from an EMBL/GenBank/DDBJ whole genome shotgun (WGS) entry which is preliminary data.</text>
</comment>
<reference evidence="2" key="1">
    <citation type="submission" date="2019-05" db="EMBL/GenBank/DDBJ databases">
        <title>The de novo reference genome and transcriptome assemblies of the wild tomato species Solanum chilense.</title>
        <authorList>
            <person name="Stam R."/>
            <person name="Nosenko T."/>
            <person name="Hoerger A.C."/>
            <person name="Stephan W."/>
            <person name="Seidel M.A."/>
            <person name="Kuhn J.M.M."/>
            <person name="Haberer G."/>
            <person name="Tellier A."/>
        </authorList>
    </citation>
    <scope>NUCLEOTIDE SEQUENCE</scope>
    <source>
        <tissue evidence="2">Mature leaves</tissue>
    </source>
</reference>
<dbReference type="AlphaFoldDB" id="A0A6N2BQ56"/>
<dbReference type="InterPro" id="IPR053348">
    <property type="entry name" value="KPLCE"/>
</dbReference>
<evidence type="ECO:0000313" key="2">
    <source>
        <dbReference type="EMBL" id="TMW95988.1"/>
    </source>
</evidence>
<proteinExistence type="predicted"/>
<dbReference type="EMBL" id="RXGB01002188">
    <property type="protein sequence ID" value="TMW95988.1"/>
    <property type="molecule type" value="Genomic_DNA"/>
</dbReference>
<sequence length="94" mass="10706">MGSQMKKQFACALTFFLITTCTMAYSPYSFESTDSTYNKVPTTIAKIEDHKVPSIPDNEYKTPFLSKNNYDKKTLVSEDNNKKVASNRSTSYPR</sequence>
<feature type="signal peptide" evidence="1">
    <location>
        <begin position="1"/>
        <end position="24"/>
    </location>
</feature>
<organism evidence="2">
    <name type="scientific">Solanum chilense</name>
    <name type="common">Tomato</name>
    <name type="synonym">Lycopersicon chilense</name>
    <dbReference type="NCBI Taxonomy" id="4083"/>
    <lineage>
        <taxon>Eukaryota</taxon>
        <taxon>Viridiplantae</taxon>
        <taxon>Streptophyta</taxon>
        <taxon>Embryophyta</taxon>
        <taxon>Tracheophyta</taxon>
        <taxon>Spermatophyta</taxon>
        <taxon>Magnoliopsida</taxon>
        <taxon>eudicotyledons</taxon>
        <taxon>Gunneridae</taxon>
        <taxon>Pentapetalae</taxon>
        <taxon>asterids</taxon>
        <taxon>lamiids</taxon>
        <taxon>Solanales</taxon>
        <taxon>Solanaceae</taxon>
        <taxon>Solanoideae</taxon>
        <taxon>Solaneae</taxon>
        <taxon>Solanum</taxon>
        <taxon>Solanum subgen. Lycopersicon</taxon>
    </lineage>
</organism>
<dbReference type="PANTHER" id="PTHR35022">
    <property type="entry name" value="G_PROTEIN_RECEP_F1_2 DOMAIN-CONTAINING PROTEIN"/>
    <property type="match status" value="1"/>
</dbReference>